<organism evidence="1 2">
    <name type="scientific">Rhodothermus marinus (strain ATCC 43812 / DSM 4252 / R-10)</name>
    <name type="common">Rhodothermus obamensis</name>
    <dbReference type="NCBI Taxonomy" id="518766"/>
    <lineage>
        <taxon>Bacteria</taxon>
        <taxon>Pseudomonadati</taxon>
        <taxon>Rhodothermota</taxon>
        <taxon>Rhodothermia</taxon>
        <taxon>Rhodothermales</taxon>
        <taxon>Rhodothermaceae</taxon>
        <taxon>Rhodothermus</taxon>
    </lineage>
</organism>
<evidence type="ECO:0000313" key="2">
    <source>
        <dbReference type="Proteomes" id="UP000002221"/>
    </source>
</evidence>
<dbReference type="PROSITE" id="PS51257">
    <property type="entry name" value="PROKAR_LIPOPROTEIN"/>
    <property type="match status" value="1"/>
</dbReference>
<dbReference type="OrthoDB" id="9765330at2"/>
<dbReference type="Gene3D" id="1.50.10.10">
    <property type="match status" value="1"/>
</dbReference>
<dbReference type="InterPro" id="IPR008928">
    <property type="entry name" value="6-hairpin_glycosidase_sf"/>
</dbReference>
<dbReference type="InterPro" id="IPR012341">
    <property type="entry name" value="6hp_glycosidase-like_sf"/>
</dbReference>
<evidence type="ECO:0000313" key="1">
    <source>
        <dbReference type="EMBL" id="ACY47265.1"/>
    </source>
</evidence>
<dbReference type="EMBL" id="CP001807">
    <property type="protein sequence ID" value="ACY47265.1"/>
    <property type="molecule type" value="Genomic_DNA"/>
</dbReference>
<sequence length="480" mass="53948">MRRLLWIIPGFFVLAAAGCLTAPESRPVPDTLPINLAHLEHLSEDVVRGDSVLRIVHIYAEAPDYHWVDDPDEGTACVDDVARAAVLYLRLYELTGDEAVRRTAEKLLRFVLYMQRADGLFYNFVYSNRLDINTTHQNSRAEPFGWWAGRAVWALGTAADVLRRANPRMAAQAAAAARRALVHLDRTWLVHYPRTRRVNGRTVPEWLVYRYGSDASSELLLGLVRLQKAAPDTSLARMIRQLAEGMARMQYGSMARHPYGAHASWIDTWHGWGNAQTQALAEAGYLESAIYEAEHFYPRLLVYGWMYAMSLDDSTQVQRYEQIAYAVRCVAVGLIRLYEQTGDVRYATMAGLAASWLTGNNEAGVPMYDPATGRGYDGITGPGTVNRNAGAESTIEALYTMLEVSRHEPARRWLYARGAPPVEVTHEGTRYAYRVFSVQEKDATRSVAVVLNLSAERMELLEGEALARFLREVTSEPVHH</sequence>
<reference evidence="1 2" key="1">
    <citation type="journal article" date="2009" name="Stand. Genomic Sci.">
        <title>Complete genome sequence of Rhodothermus marinus type strain (R-10).</title>
        <authorList>
            <person name="Nolan M."/>
            <person name="Tindall B.J."/>
            <person name="Pomrenke H."/>
            <person name="Lapidus A."/>
            <person name="Copeland A."/>
            <person name="Glavina Del Rio T."/>
            <person name="Lucas S."/>
            <person name="Chen F."/>
            <person name="Tice H."/>
            <person name="Cheng J.F."/>
            <person name="Saunders E."/>
            <person name="Han C."/>
            <person name="Bruce D."/>
            <person name="Goodwin L."/>
            <person name="Chain P."/>
            <person name="Pitluck S."/>
            <person name="Ovchinikova G."/>
            <person name="Pati A."/>
            <person name="Ivanova N."/>
            <person name="Mavromatis K."/>
            <person name="Chen A."/>
            <person name="Palaniappan K."/>
            <person name="Land M."/>
            <person name="Hauser L."/>
            <person name="Chang Y.J."/>
            <person name="Jeffries C.D."/>
            <person name="Brettin T."/>
            <person name="Goker M."/>
            <person name="Bristow J."/>
            <person name="Eisen J.A."/>
            <person name="Markowitz V."/>
            <person name="Hugenholtz P."/>
            <person name="Kyrpides N.C."/>
            <person name="Klenk H.P."/>
            <person name="Detter J.C."/>
        </authorList>
    </citation>
    <scope>NUCLEOTIDE SEQUENCE [LARGE SCALE GENOMIC DNA]</scope>
    <source>
        <strain evidence="2">ATCC 43812 / DSM 4252 / R-10</strain>
    </source>
</reference>
<accession>D0ME41</accession>
<keyword evidence="2" id="KW-1185">Reference proteome</keyword>
<dbReference type="STRING" id="518766.Rmar_0361"/>
<dbReference type="SUPFAM" id="SSF48208">
    <property type="entry name" value="Six-hairpin glycosidases"/>
    <property type="match status" value="2"/>
</dbReference>
<gene>
    <name evidence="1" type="ordered locus">Rmar_0361</name>
</gene>
<dbReference type="Proteomes" id="UP000002221">
    <property type="component" value="Chromosome"/>
</dbReference>
<proteinExistence type="predicted"/>
<dbReference type="AlphaFoldDB" id="D0ME41"/>
<dbReference type="eggNOG" id="COG1331">
    <property type="taxonomic scope" value="Bacteria"/>
</dbReference>
<name>D0ME41_RHOM4</name>
<dbReference type="GO" id="GO:0005975">
    <property type="term" value="P:carbohydrate metabolic process"/>
    <property type="evidence" value="ECO:0007669"/>
    <property type="project" value="InterPro"/>
</dbReference>
<protein>
    <submittedName>
        <fullName evidence="1">Uncharacterized protein</fullName>
    </submittedName>
</protein>
<dbReference type="RefSeq" id="WP_012842877.1">
    <property type="nucleotide sequence ID" value="NC_013501.1"/>
</dbReference>
<dbReference type="HOGENOM" id="CLU_650307_0_0_10"/>
<dbReference type="KEGG" id="rmr:Rmar_0361"/>